<feature type="region of interest" description="Disordered" evidence="1">
    <location>
        <begin position="1"/>
        <end position="47"/>
    </location>
</feature>
<feature type="compositionally biased region" description="Polar residues" evidence="1">
    <location>
        <begin position="1"/>
        <end position="16"/>
    </location>
</feature>
<feature type="transmembrane region" description="Helical" evidence="2">
    <location>
        <begin position="247"/>
        <end position="266"/>
    </location>
</feature>
<feature type="transmembrane region" description="Helical" evidence="2">
    <location>
        <begin position="122"/>
        <end position="142"/>
    </location>
</feature>
<dbReference type="Pfam" id="PF12811">
    <property type="entry name" value="BaxI_1"/>
    <property type="match status" value="1"/>
</dbReference>
<reference evidence="3 4" key="1">
    <citation type="submission" date="2018-12" db="EMBL/GenBank/DDBJ databases">
        <title>Complete genome sequence of Flaviflexus salsibiostraticola KCTC 33148.</title>
        <authorList>
            <person name="Bae J.-W."/>
        </authorList>
    </citation>
    <scope>NUCLEOTIDE SEQUENCE [LARGE SCALE GENOMIC DNA]</scope>
    <source>
        <strain evidence="3 4">KCTC 33148</strain>
    </source>
</reference>
<dbReference type="PANTHER" id="PTHR41282:SF1">
    <property type="entry name" value="CONSERVED TRANSMEMBRANE PROTEIN-RELATED"/>
    <property type="match status" value="1"/>
</dbReference>
<keyword evidence="4" id="KW-1185">Reference proteome</keyword>
<keyword evidence="2" id="KW-1133">Transmembrane helix</keyword>
<feature type="transmembrane region" description="Helical" evidence="2">
    <location>
        <begin position="149"/>
        <end position="169"/>
    </location>
</feature>
<protein>
    <recommendedName>
        <fullName evidence="5">Bax inhibitor-1/YccA family protein</fullName>
    </recommendedName>
</protein>
<dbReference type="Proteomes" id="UP000270021">
    <property type="component" value="Chromosome"/>
</dbReference>
<name>A0A3Q8WUQ1_9ACTO</name>
<feature type="compositionally biased region" description="Low complexity" evidence="1">
    <location>
        <begin position="25"/>
        <end position="47"/>
    </location>
</feature>
<proteinExistence type="predicted"/>
<dbReference type="OrthoDB" id="116480at2"/>
<evidence type="ECO:0000313" key="3">
    <source>
        <dbReference type="EMBL" id="AZN30696.1"/>
    </source>
</evidence>
<accession>A0A3Q8WUQ1</accession>
<evidence type="ECO:0008006" key="5">
    <source>
        <dbReference type="Google" id="ProtNLM"/>
    </source>
</evidence>
<dbReference type="InterPro" id="IPR010539">
    <property type="entry name" value="BaxI_1-like"/>
</dbReference>
<evidence type="ECO:0000256" key="2">
    <source>
        <dbReference type="SAM" id="Phobius"/>
    </source>
</evidence>
<feature type="transmembrane region" description="Helical" evidence="2">
    <location>
        <begin position="175"/>
        <end position="194"/>
    </location>
</feature>
<dbReference type="AlphaFoldDB" id="A0A3Q8WUQ1"/>
<feature type="transmembrane region" description="Helical" evidence="2">
    <location>
        <begin position="92"/>
        <end position="110"/>
    </location>
</feature>
<evidence type="ECO:0000313" key="4">
    <source>
        <dbReference type="Proteomes" id="UP000270021"/>
    </source>
</evidence>
<dbReference type="EMBL" id="CP034438">
    <property type="protein sequence ID" value="AZN30696.1"/>
    <property type="molecule type" value="Genomic_DNA"/>
</dbReference>
<gene>
    <name evidence="3" type="ORF">EJO69_10575</name>
</gene>
<feature type="transmembrane region" description="Helical" evidence="2">
    <location>
        <begin position="286"/>
        <end position="310"/>
    </location>
</feature>
<evidence type="ECO:0000256" key="1">
    <source>
        <dbReference type="SAM" id="MobiDB-lite"/>
    </source>
</evidence>
<dbReference type="RefSeq" id="WP_126041674.1">
    <property type="nucleotide sequence ID" value="NZ_CP034438.1"/>
</dbReference>
<sequence>MSNPIMSRNPYFTEQRTPAGYPAMPGYQPGRGDQPQQPGIQQAYGQQGYDQQAYGQQPFGQQDQRYDAPVFGDRAANGEPALTYDDIMMKTGILLGVTVLTGILSWMLFVPDNTAAANFGTAFTIAIVASLAAFGVGLVMAFKRQLGPGLTISYAALQGVALGTLTGVLELMYEGIALQAVLATASVVAVAWFLHTSGLVRTTPKGMKIVLTIMIAAIVFSLANLFLSWTGVIDAPWGMRSAEVMGIPLGVILGVVMIVVASYMLINDFEVAKIAVANRAPRSFAWTAAIGIVMTILWIYLEVLRLIAILNQD</sequence>
<keyword evidence="2" id="KW-0812">Transmembrane</keyword>
<organism evidence="3 4">
    <name type="scientific">Flaviflexus salsibiostraticola</name>
    <dbReference type="NCBI Taxonomy" id="1282737"/>
    <lineage>
        <taxon>Bacteria</taxon>
        <taxon>Bacillati</taxon>
        <taxon>Actinomycetota</taxon>
        <taxon>Actinomycetes</taxon>
        <taxon>Actinomycetales</taxon>
        <taxon>Actinomycetaceae</taxon>
        <taxon>Flaviflexus</taxon>
    </lineage>
</organism>
<feature type="transmembrane region" description="Helical" evidence="2">
    <location>
        <begin position="206"/>
        <end position="227"/>
    </location>
</feature>
<dbReference type="PANTHER" id="PTHR41282">
    <property type="entry name" value="CONSERVED TRANSMEMBRANE PROTEIN-RELATED"/>
    <property type="match status" value="1"/>
</dbReference>
<dbReference type="KEGG" id="fsl:EJO69_10575"/>
<keyword evidence="2" id="KW-0472">Membrane</keyword>